<organism evidence="2 3">
    <name type="scientific">Oleispira antarctica RB-8</name>
    <dbReference type="NCBI Taxonomy" id="698738"/>
    <lineage>
        <taxon>Bacteria</taxon>
        <taxon>Pseudomonadati</taxon>
        <taxon>Pseudomonadota</taxon>
        <taxon>Gammaproteobacteria</taxon>
        <taxon>Oceanospirillales</taxon>
        <taxon>Oceanospirillaceae</taxon>
        <taxon>Oleispira</taxon>
    </lineage>
</organism>
<dbReference type="STRING" id="698738.OLEAN_C26530"/>
<dbReference type="CDD" id="cd05403">
    <property type="entry name" value="NT_KNTase_like"/>
    <property type="match status" value="1"/>
</dbReference>
<sequence>MIDLRAKDKTILCEIAQQSFSSGTEIWAYGSRIKGTNHDASDLDLVVHFESGSVSESEFFEQLSCFKEALQESTIPIFVQVFAWSQIPESFKANIQQEYQVLYRTF</sequence>
<proteinExistence type="predicted"/>
<dbReference type="AlphaFoldDB" id="R4YUM4"/>
<protein>
    <recommendedName>
        <fullName evidence="1">Polymerase beta nucleotidyltransferase domain-containing protein</fullName>
    </recommendedName>
</protein>
<dbReference type="InterPro" id="IPR041633">
    <property type="entry name" value="Polbeta"/>
</dbReference>
<evidence type="ECO:0000259" key="1">
    <source>
        <dbReference type="Pfam" id="PF18765"/>
    </source>
</evidence>
<dbReference type="Pfam" id="PF18765">
    <property type="entry name" value="Polbeta"/>
    <property type="match status" value="1"/>
</dbReference>
<keyword evidence="3" id="KW-1185">Reference proteome</keyword>
<dbReference type="EMBL" id="FO203512">
    <property type="protein sequence ID" value="CCK76829.1"/>
    <property type="molecule type" value="Genomic_DNA"/>
</dbReference>
<dbReference type="KEGG" id="oai:OLEAN_C26530"/>
<name>R4YUM4_OLEAN</name>
<evidence type="ECO:0000313" key="2">
    <source>
        <dbReference type="EMBL" id="CCK76829.1"/>
    </source>
</evidence>
<dbReference type="OrthoDB" id="9808659at2"/>
<dbReference type="Gene3D" id="3.30.460.10">
    <property type="entry name" value="Beta Polymerase, domain 2"/>
    <property type="match status" value="1"/>
</dbReference>
<reference evidence="2 3" key="1">
    <citation type="journal article" date="2013" name="Nat. Commun.">
        <title>Genome sequence and functional genomic analysis of the oil-degrading bacterium Oleispira antarctica.</title>
        <authorList>
            <person name="Kube M."/>
            <person name="Chernikova T.N."/>
            <person name="Al-Ramahi Y."/>
            <person name="Beloqui A."/>
            <person name="Lopez-Cortez N."/>
            <person name="Guazzaroni M.E."/>
            <person name="Heipieper H.J."/>
            <person name="Klages S."/>
            <person name="Kotsyurbenko O.R."/>
            <person name="Langer I."/>
            <person name="Nechitaylo T.Y."/>
            <person name="Lunsdorf H."/>
            <person name="Fernandez M."/>
            <person name="Juarez S."/>
            <person name="Ciordia S."/>
            <person name="Singer A."/>
            <person name="Kagan O."/>
            <person name="Egorova O."/>
            <person name="Petit P.A."/>
            <person name="Stogios P."/>
            <person name="Kim Y."/>
            <person name="Tchigvintsev A."/>
            <person name="Flick R."/>
            <person name="Denaro R."/>
            <person name="Genovese M."/>
            <person name="Albar J.P."/>
            <person name="Reva O.N."/>
            <person name="Martinez-Gomariz M."/>
            <person name="Tran H."/>
            <person name="Ferrer M."/>
            <person name="Savchenko A."/>
            <person name="Yakunin A.F."/>
            <person name="Yakimov M.M."/>
            <person name="Golyshina O.V."/>
            <person name="Reinhardt R."/>
            <person name="Golyshin P.N."/>
        </authorList>
    </citation>
    <scope>NUCLEOTIDE SEQUENCE [LARGE SCALE GENOMIC DNA]</scope>
</reference>
<dbReference type="Proteomes" id="UP000032749">
    <property type="component" value="Chromosome"/>
</dbReference>
<feature type="domain" description="Polymerase beta nucleotidyltransferase" evidence="1">
    <location>
        <begin position="26"/>
        <end position="104"/>
    </location>
</feature>
<evidence type="ECO:0000313" key="3">
    <source>
        <dbReference type="Proteomes" id="UP000032749"/>
    </source>
</evidence>
<gene>
    <name evidence="2" type="ORF">OLEAN_C26530</name>
</gene>
<accession>R4YUM4</accession>
<dbReference type="SUPFAM" id="SSF81301">
    <property type="entry name" value="Nucleotidyltransferase"/>
    <property type="match status" value="1"/>
</dbReference>
<dbReference type="InterPro" id="IPR043519">
    <property type="entry name" value="NT_sf"/>
</dbReference>
<dbReference type="HOGENOM" id="CLU_130257_5_2_6"/>